<evidence type="ECO:0000313" key="3">
    <source>
        <dbReference type="Proteomes" id="UP000297245"/>
    </source>
</evidence>
<dbReference type="Proteomes" id="UP000297245">
    <property type="component" value="Unassembled WGS sequence"/>
</dbReference>
<proteinExistence type="predicted"/>
<gene>
    <name evidence="2" type="ORF">K435DRAFT_668613</name>
</gene>
<feature type="compositionally biased region" description="Low complexity" evidence="1">
    <location>
        <begin position="101"/>
        <end position="117"/>
    </location>
</feature>
<feature type="compositionally biased region" description="Pro residues" evidence="1">
    <location>
        <begin position="18"/>
        <end position="37"/>
    </location>
</feature>
<dbReference type="OrthoDB" id="3208495at2759"/>
<accession>A0A4S8LXD1</accession>
<keyword evidence="3" id="KW-1185">Reference proteome</keyword>
<dbReference type="AlphaFoldDB" id="A0A4S8LXD1"/>
<sequence>MIPSVSLISKKRLRKPLSPTPTPTPTPTPIIIPPPSSPSSSSPQTSPAVETRSQYITSLDQFGLFRIYDQEPTHDPAENFDITTVTDFPLPGADENMPERSPFSGLGSQASSSSNDVAPTMTLSPTMSPTGPFDNIGIFRLMKWFYSVRRKSLDNLTSLVQDVILPADFQQQHFEGFNAKREARRMDDFMNERERAAAEEPLPWNAADGWNQASAKLDLPRARKSRNTGNPIPQMQVEGVWYRNVVDVIKAAFQSEQARNFHLKPFKMMWKPYPDQPELRIHGETFWTERMIKMDRDLPQIPGCHLERVAVAMQLWSDSTHLTSFGTQKMWPIYLYLGNLSKYTRSKSSTFSAHHIAYIP</sequence>
<organism evidence="2 3">
    <name type="scientific">Dendrothele bispora (strain CBS 962.96)</name>
    <dbReference type="NCBI Taxonomy" id="1314807"/>
    <lineage>
        <taxon>Eukaryota</taxon>
        <taxon>Fungi</taxon>
        <taxon>Dikarya</taxon>
        <taxon>Basidiomycota</taxon>
        <taxon>Agaricomycotina</taxon>
        <taxon>Agaricomycetes</taxon>
        <taxon>Agaricomycetidae</taxon>
        <taxon>Agaricales</taxon>
        <taxon>Agaricales incertae sedis</taxon>
        <taxon>Dendrothele</taxon>
    </lineage>
</organism>
<evidence type="ECO:0000313" key="2">
    <source>
        <dbReference type="EMBL" id="THU94356.1"/>
    </source>
</evidence>
<evidence type="ECO:0000256" key="1">
    <source>
        <dbReference type="SAM" id="MobiDB-lite"/>
    </source>
</evidence>
<dbReference type="Pfam" id="PF18759">
    <property type="entry name" value="Plavaka"/>
    <property type="match status" value="1"/>
</dbReference>
<feature type="non-terminal residue" evidence="2">
    <location>
        <position position="360"/>
    </location>
</feature>
<protein>
    <submittedName>
        <fullName evidence="2">Uncharacterized protein</fullName>
    </submittedName>
</protein>
<feature type="region of interest" description="Disordered" evidence="1">
    <location>
        <begin position="94"/>
        <end position="117"/>
    </location>
</feature>
<feature type="compositionally biased region" description="Low complexity" evidence="1">
    <location>
        <begin position="38"/>
        <end position="47"/>
    </location>
</feature>
<reference evidence="2 3" key="1">
    <citation type="journal article" date="2019" name="Nat. Ecol. Evol.">
        <title>Megaphylogeny resolves global patterns of mushroom evolution.</title>
        <authorList>
            <person name="Varga T."/>
            <person name="Krizsan K."/>
            <person name="Foldi C."/>
            <person name="Dima B."/>
            <person name="Sanchez-Garcia M."/>
            <person name="Sanchez-Ramirez S."/>
            <person name="Szollosi G.J."/>
            <person name="Szarkandi J.G."/>
            <person name="Papp V."/>
            <person name="Albert L."/>
            <person name="Andreopoulos W."/>
            <person name="Angelini C."/>
            <person name="Antonin V."/>
            <person name="Barry K.W."/>
            <person name="Bougher N.L."/>
            <person name="Buchanan P."/>
            <person name="Buyck B."/>
            <person name="Bense V."/>
            <person name="Catcheside P."/>
            <person name="Chovatia M."/>
            <person name="Cooper J."/>
            <person name="Damon W."/>
            <person name="Desjardin D."/>
            <person name="Finy P."/>
            <person name="Geml J."/>
            <person name="Haridas S."/>
            <person name="Hughes K."/>
            <person name="Justo A."/>
            <person name="Karasinski D."/>
            <person name="Kautmanova I."/>
            <person name="Kiss B."/>
            <person name="Kocsube S."/>
            <person name="Kotiranta H."/>
            <person name="LaButti K.M."/>
            <person name="Lechner B.E."/>
            <person name="Liimatainen K."/>
            <person name="Lipzen A."/>
            <person name="Lukacs Z."/>
            <person name="Mihaltcheva S."/>
            <person name="Morgado L.N."/>
            <person name="Niskanen T."/>
            <person name="Noordeloos M.E."/>
            <person name="Ohm R.A."/>
            <person name="Ortiz-Santana B."/>
            <person name="Ovrebo C."/>
            <person name="Racz N."/>
            <person name="Riley R."/>
            <person name="Savchenko A."/>
            <person name="Shiryaev A."/>
            <person name="Soop K."/>
            <person name="Spirin V."/>
            <person name="Szebenyi C."/>
            <person name="Tomsovsky M."/>
            <person name="Tulloss R.E."/>
            <person name="Uehling J."/>
            <person name="Grigoriev I.V."/>
            <person name="Vagvolgyi C."/>
            <person name="Papp T."/>
            <person name="Martin F.M."/>
            <person name="Miettinen O."/>
            <person name="Hibbett D.S."/>
            <person name="Nagy L.G."/>
        </authorList>
    </citation>
    <scope>NUCLEOTIDE SEQUENCE [LARGE SCALE GENOMIC DNA]</scope>
    <source>
        <strain evidence="2 3">CBS 962.96</strain>
    </source>
</reference>
<dbReference type="EMBL" id="ML179226">
    <property type="protein sequence ID" value="THU94356.1"/>
    <property type="molecule type" value="Genomic_DNA"/>
</dbReference>
<dbReference type="InterPro" id="IPR041078">
    <property type="entry name" value="Plavaka"/>
</dbReference>
<name>A0A4S8LXD1_DENBC</name>
<feature type="region of interest" description="Disordered" evidence="1">
    <location>
        <begin position="1"/>
        <end position="52"/>
    </location>
</feature>